<dbReference type="Proteomes" id="UP000562124">
    <property type="component" value="Unassembled WGS sequence"/>
</dbReference>
<name>A0A7Y0M0L6_CELFI</name>
<dbReference type="RefSeq" id="WP_169325600.1">
    <property type="nucleotide sequence ID" value="NZ_JABCJJ010000027.1"/>
</dbReference>
<dbReference type="AlphaFoldDB" id="A0A7Y0M0L6"/>
<evidence type="ECO:0000256" key="1">
    <source>
        <dbReference type="SAM" id="Phobius"/>
    </source>
</evidence>
<accession>A0A7Y0M0L6</accession>
<reference evidence="2 3" key="1">
    <citation type="submission" date="2020-04" db="EMBL/GenBank/DDBJ databases">
        <title>Sequencing and Assembly of C. fimi.</title>
        <authorList>
            <person name="Ramsey A.R."/>
        </authorList>
    </citation>
    <scope>NUCLEOTIDE SEQUENCE [LARGE SCALE GENOMIC DNA]</scope>
    <source>
        <strain evidence="2 3">SB</strain>
    </source>
</reference>
<keyword evidence="3" id="KW-1185">Reference proteome</keyword>
<evidence type="ECO:0000313" key="3">
    <source>
        <dbReference type="Proteomes" id="UP000562124"/>
    </source>
</evidence>
<keyword evidence="1" id="KW-0472">Membrane</keyword>
<proteinExistence type="predicted"/>
<evidence type="ECO:0000313" key="2">
    <source>
        <dbReference type="EMBL" id="NMR21229.1"/>
    </source>
</evidence>
<comment type="caution">
    <text evidence="2">The sequence shown here is derived from an EMBL/GenBank/DDBJ whole genome shotgun (WGS) entry which is preliminary data.</text>
</comment>
<evidence type="ECO:0008006" key="4">
    <source>
        <dbReference type="Google" id="ProtNLM"/>
    </source>
</evidence>
<sequence length="54" mass="5968">MKTLIIALLVAWLLLSLLGALVEGLLWLLVIGLVLLAATAAYGWFKLRHHSDRT</sequence>
<keyword evidence="1" id="KW-0812">Transmembrane</keyword>
<organism evidence="2 3">
    <name type="scientific">Cellulomonas fimi</name>
    <dbReference type="NCBI Taxonomy" id="1708"/>
    <lineage>
        <taxon>Bacteria</taxon>
        <taxon>Bacillati</taxon>
        <taxon>Actinomycetota</taxon>
        <taxon>Actinomycetes</taxon>
        <taxon>Micrococcales</taxon>
        <taxon>Cellulomonadaceae</taxon>
        <taxon>Cellulomonas</taxon>
    </lineage>
</organism>
<dbReference type="EMBL" id="JABCJJ010000027">
    <property type="protein sequence ID" value="NMR21229.1"/>
    <property type="molecule type" value="Genomic_DNA"/>
</dbReference>
<keyword evidence="1" id="KW-1133">Transmembrane helix</keyword>
<protein>
    <recommendedName>
        <fullName evidence="4">LPXTG cell wall anchor domain-containing protein</fullName>
    </recommendedName>
</protein>
<gene>
    <name evidence="2" type="ORF">HIR71_13565</name>
</gene>
<feature type="transmembrane region" description="Helical" evidence="1">
    <location>
        <begin position="29"/>
        <end position="45"/>
    </location>
</feature>